<dbReference type="InterPro" id="IPR032808">
    <property type="entry name" value="DoxX"/>
</dbReference>
<feature type="transmembrane region" description="Helical" evidence="5">
    <location>
        <begin position="93"/>
        <end position="112"/>
    </location>
</feature>
<gene>
    <name evidence="6" type="ORF">EDD53_2137</name>
</gene>
<comment type="subcellular location">
    <subcellularLocation>
        <location evidence="1">Membrane</location>
        <topology evidence="1">Multi-pass membrane protein</topology>
    </subcellularLocation>
</comment>
<keyword evidence="3 5" id="KW-1133">Transmembrane helix</keyword>
<dbReference type="RefSeq" id="WP_123793183.1">
    <property type="nucleotide sequence ID" value="NZ_RKQK01000003.1"/>
</dbReference>
<evidence type="ECO:0000256" key="1">
    <source>
        <dbReference type="ARBA" id="ARBA00004141"/>
    </source>
</evidence>
<keyword evidence="2 5" id="KW-0812">Transmembrane</keyword>
<reference evidence="6 7" key="1">
    <citation type="submission" date="2018-11" db="EMBL/GenBank/DDBJ databases">
        <title>Genomic Encyclopedia of Type Strains, Phase IV (KMG-IV): sequencing the most valuable type-strain genomes for metagenomic binning, comparative biology and taxonomic classification.</title>
        <authorList>
            <person name="Goeker M."/>
        </authorList>
    </citation>
    <scope>NUCLEOTIDE SEQUENCE [LARGE SCALE GENOMIC DNA]</scope>
    <source>
        <strain evidence="6 7">DSM 104731</strain>
    </source>
</reference>
<protein>
    <submittedName>
        <fullName evidence="6">Putative oxidoreductase</fullName>
    </submittedName>
</protein>
<evidence type="ECO:0000256" key="2">
    <source>
        <dbReference type="ARBA" id="ARBA00022692"/>
    </source>
</evidence>
<feature type="transmembrane region" description="Helical" evidence="5">
    <location>
        <begin position="68"/>
        <end position="87"/>
    </location>
</feature>
<organism evidence="6 7">
    <name type="scientific">Pacificibacter maritimus</name>
    <dbReference type="NCBI Taxonomy" id="762213"/>
    <lineage>
        <taxon>Bacteria</taxon>
        <taxon>Pseudomonadati</taxon>
        <taxon>Pseudomonadota</taxon>
        <taxon>Alphaproteobacteria</taxon>
        <taxon>Rhodobacterales</taxon>
        <taxon>Roseobacteraceae</taxon>
        <taxon>Pacificibacter</taxon>
    </lineage>
</organism>
<keyword evidence="4 5" id="KW-0472">Membrane</keyword>
<keyword evidence="7" id="KW-1185">Reference proteome</keyword>
<dbReference type="Proteomes" id="UP000269689">
    <property type="component" value="Unassembled WGS sequence"/>
</dbReference>
<evidence type="ECO:0000313" key="6">
    <source>
        <dbReference type="EMBL" id="RPE66435.1"/>
    </source>
</evidence>
<evidence type="ECO:0000313" key="7">
    <source>
        <dbReference type="Proteomes" id="UP000269689"/>
    </source>
</evidence>
<proteinExistence type="predicted"/>
<dbReference type="EMBL" id="RKQK01000003">
    <property type="protein sequence ID" value="RPE66435.1"/>
    <property type="molecule type" value="Genomic_DNA"/>
</dbReference>
<name>A0A3N4UDC2_9RHOB</name>
<accession>A0A3N4UDC2</accession>
<evidence type="ECO:0000256" key="5">
    <source>
        <dbReference type="SAM" id="Phobius"/>
    </source>
</evidence>
<dbReference type="OrthoDB" id="9810206at2"/>
<dbReference type="Pfam" id="PF07681">
    <property type="entry name" value="DoxX"/>
    <property type="match status" value="1"/>
</dbReference>
<evidence type="ECO:0000256" key="3">
    <source>
        <dbReference type="ARBA" id="ARBA00022989"/>
    </source>
</evidence>
<evidence type="ECO:0000256" key="4">
    <source>
        <dbReference type="ARBA" id="ARBA00023136"/>
    </source>
</evidence>
<feature type="transmembrane region" description="Helical" evidence="5">
    <location>
        <begin position="39"/>
        <end position="61"/>
    </location>
</feature>
<comment type="caution">
    <text evidence="6">The sequence shown here is derived from an EMBL/GenBank/DDBJ whole genome shotgun (WGS) entry which is preliminary data.</text>
</comment>
<sequence length="121" mass="13225">MPLRFETILARFLLASLFFGGAAQKLNDPSAAKSLLAGFGLPQFLVWPALIYNFVAAALLVLNRGVAWVARSLALYCILTSAFHFIPNDPWQMTIFVKNWAIAGGLLALASYDVTTHKPSL</sequence>
<dbReference type="GO" id="GO:0016020">
    <property type="term" value="C:membrane"/>
    <property type="evidence" value="ECO:0007669"/>
    <property type="project" value="UniProtKB-SubCell"/>
</dbReference>
<dbReference type="AlphaFoldDB" id="A0A3N4UDC2"/>